<dbReference type="KEGG" id="ebm:SG0102_14350"/>
<dbReference type="PANTHER" id="PTHR35797">
    <property type="entry name" value="PROTEASE-RELATED"/>
    <property type="match status" value="1"/>
</dbReference>
<feature type="transmembrane region" description="Helical" evidence="1">
    <location>
        <begin position="231"/>
        <end position="251"/>
    </location>
</feature>
<dbReference type="AlphaFoldDB" id="A0A3G9JKI0"/>
<sequence length="289" mass="32451">MSKSIKKYLLITFAISWLLMIAGSLMYLKGNEVVYKIALVLVMYVPLFAILLAKIPVSQVKWKLKIKGHWKYLFMSLWAPGILSTLGALLFFLIFRNAFDPQYTTLKKLLGSAGMKQLNASHMSMEMYLLITILQSMLYLPFMNMMAAIGEEAGWRGVLYPALKSAYGTAKGRLFGGLIWGIWHFPIMIIAGYEYGKTYLGAPVLGPLVFCLFTISFGILLDYVYEKTDCIWFPALMHGALNAFTLFSYMVKPSYAQMSILGPGQIGLIGMIPFLITAFLIMKRSGDSL</sequence>
<feature type="transmembrane region" description="Helical" evidence="1">
    <location>
        <begin position="263"/>
        <end position="282"/>
    </location>
</feature>
<dbReference type="InterPro" id="IPR003675">
    <property type="entry name" value="Rce1/LyrA-like_dom"/>
</dbReference>
<feature type="transmembrane region" description="Helical" evidence="1">
    <location>
        <begin position="33"/>
        <end position="52"/>
    </location>
</feature>
<dbReference type="EMBL" id="AP019309">
    <property type="protein sequence ID" value="BBH26501.1"/>
    <property type="molecule type" value="Genomic_DNA"/>
</dbReference>
<reference evidence="3 4" key="1">
    <citation type="submission" date="2018-11" db="EMBL/GenBank/DDBJ databases">
        <title>Novel Erysipelotrichaceae bacterium isolated from small intestine of a swine.</title>
        <authorList>
            <person name="Kim J.S."/>
            <person name="Choe H."/>
            <person name="Lee Y.R."/>
            <person name="Kim K.M."/>
            <person name="Park D.S."/>
        </authorList>
    </citation>
    <scope>NUCLEOTIDE SEQUENCE [LARGE SCALE GENOMIC DNA]</scope>
    <source>
        <strain evidence="3 4">SG0102</strain>
    </source>
</reference>
<gene>
    <name evidence="3" type="ORF">SG0102_14350</name>
</gene>
<feature type="transmembrane region" description="Helical" evidence="1">
    <location>
        <begin position="127"/>
        <end position="149"/>
    </location>
</feature>
<accession>A0A3G9JKI0</accession>
<feature type="transmembrane region" description="Helical" evidence="1">
    <location>
        <begin position="174"/>
        <end position="193"/>
    </location>
</feature>
<dbReference type="PANTHER" id="PTHR35797:SF1">
    <property type="entry name" value="PROTEASE"/>
    <property type="match status" value="1"/>
</dbReference>
<dbReference type="RefSeq" id="WP_125119356.1">
    <property type="nucleotide sequence ID" value="NZ_AP019309.1"/>
</dbReference>
<evidence type="ECO:0000259" key="2">
    <source>
        <dbReference type="Pfam" id="PF02517"/>
    </source>
</evidence>
<feature type="transmembrane region" description="Helical" evidence="1">
    <location>
        <begin position="72"/>
        <end position="95"/>
    </location>
</feature>
<organism evidence="3 4">
    <name type="scientific">Intestinibaculum porci</name>
    <dbReference type="NCBI Taxonomy" id="2487118"/>
    <lineage>
        <taxon>Bacteria</taxon>
        <taxon>Bacillati</taxon>
        <taxon>Bacillota</taxon>
        <taxon>Erysipelotrichia</taxon>
        <taxon>Erysipelotrichales</taxon>
        <taxon>Erysipelotrichaceae</taxon>
        <taxon>Intestinibaculum</taxon>
    </lineage>
</organism>
<dbReference type="InterPro" id="IPR042150">
    <property type="entry name" value="MmRce1-like"/>
</dbReference>
<evidence type="ECO:0000256" key="1">
    <source>
        <dbReference type="SAM" id="Phobius"/>
    </source>
</evidence>
<protein>
    <submittedName>
        <fullName evidence="3">Peptidase</fullName>
    </submittedName>
</protein>
<dbReference type="Proteomes" id="UP000268059">
    <property type="component" value="Chromosome"/>
</dbReference>
<evidence type="ECO:0000313" key="3">
    <source>
        <dbReference type="EMBL" id="BBH26501.1"/>
    </source>
</evidence>
<feature type="transmembrane region" description="Helical" evidence="1">
    <location>
        <begin position="205"/>
        <end position="224"/>
    </location>
</feature>
<dbReference type="InParanoid" id="A0A3G9JKI0"/>
<dbReference type="Pfam" id="PF02517">
    <property type="entry name" value="Rce1-like"/>
    <property type="match status" value="1"/>
</dbReference>
<keyword evidence="1" id="KW-0472">Membrane</keyword>
<feature type="transmembrane region" description="Helical" evidence="1">
    <location>
        <begin position="7"/>
        <end position="27"/>
    </location>
</feature>
<dbReference type="OrthoDB" id="9777755at2"/>
<proteinExistence type="predicted"/>
<keyword evidence="1" id="KW-0812">Transmembrane</keyword>
<evidence type="ECO:0000313" key="4">
    <source>
        <dbReference type="Proteomes" id="UP000268059"/>
    </source>
</evidence>
<feature type="domain" description="CAAX prenyl protease 2/Lysostaphin resistance protein A-like" evidence="2">
    <location>
        <begin position="136"/>
        <end position="244"/>
    </location>
</feature>
<dbReference type="GO" id="GO:0080120">
    <property type="term" value="P:CAAX-box protein maturation"/>
    <property type="evidence" value="ECO:0007669"/>
    <property type="project" value="UniProtKB-ARBA"/>
</dbReference>
<dbReference type="GO" id="GO:0004175">
    <property type="term" value="F:endopeptidase activity"/>
    <property type="evidence" value="ECO:0007669"/>
    <property type="project" value="UniProtKB-ARBA"/>
</dbReference>
<keyword evidence="1" id="KW-1133">Transmembrane helix</keyword>
<keyword evidence="4" id="KW-1185">Reference proteome</keyword>
<name>A0A3G9JKI0_9FIRM</name>